<evidence type="ECO:0000313" key="1">
    <source>
        <dbReference type="EMBL" id="CAB1434519.1"/>
    </source>
</evidence>
<dbReference type="Proteomes" id="UP001153269">
    <property type="component" value="Unassembled WGS sequence"/>
</dbReference>
<name>A0A9N7UQQ2_PLEPL</name>
<protein>
    <submittedName>
        <fullName evidence="1">Uncharacterized protein</fullName>
    </submittedName>
</protein>
<dbReference type="AlphaFoldDB" id="A0A9N7UQQ2"/>
<evidence type="ECO:0000313" key="2">
    <source>
        <dbReference type="Proteomes" id="UP001153269"/>
    </source>
</evidence>
<keyword evidence="2" id="KW-1185">Reference proteome</keyword>
<comment type="caution">
    <text evidence="1">The sequence shown here is derived from an EMBL/GenBank/DDBJ whole genome shotgun (WGS) entry which is preliminary data.</text>
</comment>
<gene>
    <name evidence="1" type="ORF">PLEPLA_LOCUS22563</name>
</gene>
<proteinExistence type="predicted"/>
<accession>A0A9N7UQQ2</accession>
<reference evidence="1" key="1">
    <citation type="submission" date="2020-03" db="EMBL/GenBank/DDBJ databases">
        <authorList>
            <person name="Weist P."/>
        </authorList>
    </citation>
    <scope>NUCLEOTIDE SEQUENCE</scope>
</reference>
<sequence length="66" mass="7772">MQTVSVNKTTFQHFDRGELHLPETLRDISPRGRDPRSVDGWPHWGLKLLQIWAGKTKRTEGYNKKR</sequence>
<dbReference type="EMBL" id="CADEAL010001668">
    <property type="protein sequence ID" value="CAB1434519.1"/>
    <property type="molecule type" value="Genomic_DNA"/>
</dbReference>
<organism evidence="1 2">
    <name type="scientific">Pleuronectes platessa</name>
    <name type="common">European plaice</name>
    <dbReference type="NCBI Taxonomy" id="8262"/>
    <lineage>
        <taxon>Eukaryota</taxon>
        <taxon>Metazoa</taxon>
        <taxon>Chordata</taxon>
        <taxon>Craniata</taxon>
        <taxon>Vertebrata</taxon>
        <taxon>Euteleostomi</taxon>
        <taxon>Actinopterygii</taxon>
        <taxon>Neopterygii</taxon>
        <taxon>Teleostei</taxon>
        <taxon>Neoteleostei</taxon>
        <taxon>Acanthomorphata</taxon>
        <taxon>Carangaria</taxon>
        <taxon>Pleuronectiformes</taxon>
        <taxon>Pleuronectoidei</taxon>
        <taxon>Pleuronectidae</taxon>
        <taxon>Pleuronectes</taxon>
    </lineage>
</organism>